<dbReference type="PANTHER" id="PTHR33048">
    <property type="entry name" value="PTH11-LIKE INTEGRAL MEMBRANE PROTEIN (AFU_ORTHOLOGUE AFUA_5G11245)"/>
    <property type="match status" value="1"/>
</dbReference>
<dbReference type="InterPro" id="IPR049326">
    <property type="entry name" value="Rhodopsin_dom_fungi"/>
</dbReference>
<evidence type="ECO:0000256" key="4">
    <source>
        <dbReference type="ARBA" id="ARBA00023136"/>
    </source>
</evidence>
<accession>U1FXT2</accession>
<feature type="compositionally biased region" description="Basic and acidic residues" evidence="6">
    <location>
        <begin position="358"/>
        <end position="372"/>
    </location>
</feature>
<feature type="transmembrane region" description="Helical" evidence="7">
    <location>
        <begin position="173"/>
        <end position="200"/>
    </location>
</feature>
<dbReference type="Pfam" id="PF20684">
    <property type="entry name" value="Fung_rhodopsin"/>
    <property type="match status" value="1"/>
</dbReference>
<dbReference type="RefSeq" id="XP_007804732.1">
    <property type="nucleotide sequence ID" value="XM_007806541.1"/>
</dbReference>
<sequence length="399" mass="43794">MAMSAADLAGQDLNLIPAGVPPAGWGGLLSGPELSSTGLAIFCVLAPIACFAVVCRLISSWKTRDSENGGIGLADYCSVGALVISIAQEIIVITLGDYARHMWDVPLAMMLKESLFKVNADLQCQQRSKLIQTTAQRMFAQSIIAWPAIILAKLAILFLYLRLFQIQPAARYAIYAGVCWTFMTYLPNMFISAYFCAAHPGEPWDMNVGLRCANKSALKWLVVSACMSVLLDLYILALPIPVIRKLNMTGRKRFGILLIFFTAFFACVCATLTLVYRILLVNTTDTLWLTAQLWICNLTENFIAIIVGAMPGASSWFKSFVVPTAFFAKISSTFTSTFSTNKSYKSKPSKSGSSDGSFRLKDYPGYDHESQRTLHGNESAPGALGSKIQVRTSYEVRQI</sequence>
<feature type="region of interest" description="Disordered" evidence="6">
    <location>
        <begin position="341"/>
        <end position="384"/>
    </location>
</feature>
<comment type="subcellular location">
    <subcellularLocation>
        <location evidence="1">Membrane</location>
        <topology evidence="1">Multi-pass membrane protein</topology>
    </subcellularLocation>
</comment>
<evidence type="ECO:0000313" key="9">
    <source>
        <dbReference type="EMBL" id="ERF69702.1"/>
    </source>
</evidence>
<evidence type="ECO:0000256" key="5">
    <source>
        <dbReference type="ARBA" id="ARBA00038359"/>
    </source>
</evidence>
<dbReference type="PANTHER" id="PTHR33048:SF47">
    <property type="entry name" value="INTEGRAL MEMBRANE PROTEIN-RELATED"/>
    <property type="match status" value="1"/>
</dbReference>
<name>U1FXT2_ENDPU</name>
<dbReference type="Proteomes" id="UP000019373">
    <property type="component" value="Unassembled WGS sequence"/>
</dbReference>
<dbReference type="AlphaFoldDB" id="U1FXT2"/>
<feature type="transmembrane region" description="Helical" evidence="7">
    <location>
        <begin position="39"/>
        <end position="59"/>
    </location>
</feature>
<evidence type="ECO:0000256" key="3">
    <source>
        <dbReference type="ARBA" id="ARBA00022989"/>
    </source>
</evidence>
<gene>
    <name evidence="9" type="ORF">EPUS_03694</name>
</gene>
<proteinExistence type="inferred from homology"/>
<dbReference type="GeneID" id="19238733"/>
<evidence type="ECO:0000256" key="6">
    <source>
        <dbReference type="SAM" id="MobiDB-lite"/>
    </source>
</evidence>
<keyword evidence="10" id="KW-1185">Reference proteome</keyword>
<keyword evidence="3 7" id="KW-1133">Transmembrane helix</keyword>
<feature type="transmembrane region" description="Helical" evidence="7">
    <location>
        <begin position="220"/>
        <end position="242"/>
    </location>
</feature>
<organism evidence="9 10">
    <name type="scientific">Endocarpon pusillum (strain Z07020 / HMAS-L-300199)</name>
    <name type="common">Lichen-forming fungus</name>
    <dbReference type="NCBI Taxonomy" id="1263415"/>
    <lineage>
        <taxon>Eukaryota</taxon>
        <taxon>Fungi</taxon>
        <taxon>Dikarya</taxon>
        <taxon>Ascomycota</taxon>
        <taxon>Pezizomycotina</taxon>
        <taxon>Eurotiomycetes</taxon>
        <taxon>Chaetothyriomycetidae</taxon>
        <taxon>Verrucariales</taxon>
        <taxon>Verrucariaceae</taxon>
        <taxon>Endocarpon</taxon>
    </lineage>
</organism>
<evidence type="ECO:0000256" key="7">
    <source>
        <dbReference type="SAM" id="Phobius"/>
    </source>
</evidence>
<evidence type="ECO:0000256" key="1">
    <source>
        <dbReference type="ARBA" id="ARBA00004141"/>
    </source>
</evidence>
<dbReference type="EMBL" id="KE721401">
    <property type="protein sequence ID" value="ERF69702.1"/>
    <property type="molecule type" value="Genomic_DNA"/>
</dbReference>
<feature type="transmembrane region" description="Helical" evidence="7">
    <location>
        <begin position="71"/>
        <end position="95"/>
    </location>
</feature>
<feature type="transmembrane region" description="Helical" evidence="7">
    <location>
        <begin position="143"/>
        <end position="161"/>
    </location>
</feature>
<evidence type="ECO:0000259" key="8">
    <source>
        <dbReference type="Pfam" id="PF20684"/>
    </source>
</evidence>
<dbReference type="eggNOG" id="ENOG502SMK9">
    <property type="taxonomic scope" value="Eukaryota"/>
</dbReference>
<feature type="transmembrane region" description="Helical" evidence="7">
    <location>
        <begin position="254"/>
        <end position="279"/>
    </location>
</feature>
<dbReference type="OMA" id="LIYWGIV"/>
<evidence type="ECO:0000313" key="10">
    <source>
        <dbReference type="Proteomes" id="UP000019373"/>
    </source>
</evidence>
<dbReference type="HOGENOM" id="CLU_028200_12_8_1"/>
<keyword evidence="4 7" id="KW-0472">Membrane</keyword>
<feature type="domain" description="Rhodopsin" evidence="8">
    <location>
        <begin position="66"/>
        <end position="316"/>
    </location>
</feature>
<keyword evidence="2 7" id="KW-0812">Transmembrane</keyword>
<dbReference type="OrthoDB" id="444631at2759"/>
<evidence type="ECO:0000256" key="2">
    <source>
        <dbReference type="ARBA" id="ARBA00022692"/>
    </source>
</evidence>
<comment type="similarity">
    <text evidence="5">Belongs to the SAT4 family.</text>
</comment>
<feature type="transmembrane region" description="Helical" evidence="7">
    <location>
        <begin position="291"/>
        <end position="310"/>
    </location>
</feature>
<protein>
    <recommendedName>
        <fullName evidence="8">Rhodopsin domain-containing protein</fullName>
    </recommendedName>
</protein>
<dbReference type="InterPro" id="IPR052337">
    <property type="entry name" value="SAT4-like"/>
</dbReference>
<reference evidence="10" key="1">
    <citation type="journal article" date="2014" name="BMC Genomics">
        <title>Genome characteristics reveal the impact of lichenization on lichen-forming fungus Endocarpon pusillum Hedwig (Verrucariales, Ascomycota).</title>
        <authorList>
            <person name="Wang Y.-Y."/>
            <person name="Liu B."/>
            <person name="Zhang X.-Y."/>
            <person name="Zhou Q.-M."/>
            <person name="Zhang T."/>
            <person name="Li H."/>
            <person name="Yu Y.-F."/>
            <person name="Zhang X.-L."/>
            <person name="Hao X.-Y."/>
            <person name="Wang M."/>
            <person name="Wang L."/>
            <person name="Wei J.-C."/>
        </authorList>
    </citation>
    <scope>NUCLEOTIDE SEQUENCE [LARGE SCALE GENOMIC DNA]</scope>
    <source>
        <strain evidence="10">Z07020 / HMAS-L-300199</strain>
    </source>
</reference>
<dbReference type="GO" id="GO:0016020">
    <property type="term" value="C:membrane"/>
    <property type="evidence" value="ECO:0007669"/>
    <property type="project" value="UniProtKB-SubCell"/>
</dbReference>